<organism evidence="2 3">
    <name type="scientific">Effusibacillus dendaii</name>
    <dbReference type="NCBI Taxonomy" id="2743772"/>
    <lineage>
        <taxon>Bacteria</taxon>
        <taxon>Bacillati</taxon>
        <taxon>Bacillota</taxon>
        <taxon>Bacilli</taxon>
        <taxon>Bacillales</taxon>
        <taxon>Alicyclobacillaceae</taxon>
        <taxon>Effusibacillus</taxon>
    </lineage>
</organism>
<proteinExistence type="predicted"/>
<evidence type="ECO:0000256" key="1">
    <source>
        <dbReference type="SAM" id="MobiDB-lite"/>
    </source>
</evidence>
<accession>A0A7I8DDM5</accession>
<reference evidence="2 3" key="1">
    <citation type="submission" date="2020-08" db="EMBL/GenBank/DDBJ databases">
        <title>Complete Genome Sequence of Effusibacillus dendaii Strain skT53, Isolated from Farmland soil.</title>
        <authorList>
            <person name="Konishi T."/>
            <person name="Kawasaki H."/>
        </authorList>
    </citation>
    <scope>NUCLEOTIDE SEQUENCE [LARGE SCALE GENOMIC DNA]</scope>
    <source>
        <strain evidence="3">skT53</strain>
    </source>
</reference>
<feature type="compositionally biased region" description="Basic and acidic residues" evidence="1">
    <location>
        <begin position="14"/>
        <end position="33"/>
    </location>
</feature>
<name>A0A7I8DDM5_9BACL</name>
<sequence length="60" mass="6646">MNKTDDGTTPDTPSLDKVDLQKVPKLELKDYPKPPKPASGSSLPLNQSVENILIAPEYYF</sequence>
<protein>
    <submittedName>
        <fullName evidence="2">Uncharacterized protein</fullName>
    </submittedName>
</protein>
<dbReference type="KEGG" id="eff:skT53_32090"/>
<feature type="region of interest" description="Disordered" evidence="1">
    <location>
        <begin position="1"/>
        <end position="44"/>
    </location>
</feature>
<evidence type="ECO:0000313" key="3">
    <source>
        <dbReference type="Proteomes" id="UP000593802"/>
    </source>
</evidence>
<keyword evidence="3" id="KW-1185">Reference proteome</keyword>
<evidence type="ECO:0000313" key="2">
    <source>
        <dbReference type="EMBL" id="BCJ88224.1"/>
    </source>
</evidence>
<dbReference type="AlphaFoldDB" id="A0A7I8DDM5"/>
<gene>
    <name evidence="2" type="ORF">skT53_32090</name>
</gene>
<dbReference type="Proteomes" id="UP000593802">
    <property type="component" value="Chromosome"/>
</dbReference>
<dbReference type="EMBL" id="AP023366">
    <property type="protein sequence ID" value="BCJ88224.1"/>
    <property type="molecule type" value="Genomic_DNA"/>
</dbReference>